<evidence type="ECO:0000313" key="2">
    <source>
        <dbReference type="Proteomes" id="UP000064967"/>
    </source>
</evidence>
<proteinExistence type="predicted"/>
<dbReference type="Proteomes" id="UP000064967">
    <property type="component" value="Chromosome"/>
</dbReference>
<keyword evidence="2" id="KW-1185">Reference proteome</keyword>
<dbReference type="AlphaFoldDB" id="A0A0K1QE97"/>
<sequence length="39" mass="4386">MGFVLVRHSLSSVDDPLESYLAYEPRLSFETNGASLPRM</sequence>
<reference evidence="1 2" key="1">
    <citation type="submission" date="2015-08" db="EMBL/GenBank/DDBJ databases">
        <authorList>
            <person name="Babu N.S."/>
            <person name="Beckwith C.J."/>
            <person name="Beseler K.G."/>
            <person name="Brison A."/>
            <person name="Carone J.V."/>
            <person name="Caskin T.P."/>
            <person name="Diamond M."/>
            <person name="Durham M.E."/>
            <person name="Foxe J.M."/>
            <person name="Go M."/>
            <person name="Henderson B.A."/>
            <person name="Jones I.B."/>
            <person name="McGettigan J.A."/>
            <person name="Micheletti S.J."/>
            <person name="Nasrallah M.E."/>
            <person name="Ortiz D."/>
            <person name="Piller C.R."/>
            <person name="Privatt S.R."/>
            <person name="Schneider S.L."/>
            <person name="Sharp S."/>
            <person name="Smith T.C."/>
            <person name="Stanton J.D."/>
            <person name="Ullery H.E."/>
            <person name="Wilson R.J."/>
            <person name="Serrano M.G."/>
            <person name="Buck G."/>
            <person name="Lee V."/>
            <person name="Wang Y."/>
            <person name="Carvalho R."/>
            <person name="Voegtly L."/>
            <person name="Shi R."/>
            <person name="Duckworth R."/>
            <person name="Johnson A."/>
            <person name="Loviza R."/>
            <person name="Walstead R."/>
            <person name="Shah Z."/>
            <person name="Kiflezghi M."/>
            <person name="Wade K."/>
            <person name="Ball S.L."/>
            <person name="Bradley K.W."/>
            <person name="Asai D.J."/>
            <person name="Bowman C.A."/>
            <person name="Russell D.A."/>
            <person name="Pope W.H."/>
            <person name="Jacobs-Sera D."/>
            <person name="Hendrix R.W."/>
            <person name="Hatfull G.F."/>
        </authorList>
    </citation>
    <scope>NUCLEOTIDE SEQUENCE [LARGE SCALE GENOMIC DNA]</scope>
    <source>
        <strain evidence="1 2">DSM 27648</strain>
    </source>
</reference>
<name>A0A0K1QE97_9BACT</name>
<accession>A0A0K1QE97</accession>
<gene>
    <name evidence="1" type="ORF">AKJ09_10655</name>
</gene>
<organism evidence="1 2">
    <name type="scientific">Labilithrix luteola</name>
    <dbReference type="NCBI Taxonomy" id="1391654"/>
    <lineage>
        <taxon>Bacteria</taxon>
        <taxon>Pseudomonadati</taxon>
        <taxon>Myxococcota</taxon>
        <taxon>Polyangia</taxon>
        <taxon>Polyangiales</taxon>
        <taxon>Labilitrichaceae</taxon>
        <taxon>Labilithrix</taxon>
    </lineage>
</organism>
<dbReference type="KEGG" id="llu:AKJ09_10655"/>
<dbReference type="EMBL" id="CP012333">
    <property type="protein sequence ID" value="AKV03992.1"/>
    <property type="molecule type" value="Genomic_DNA"/>
</dbReference>
<evidence type="ECO:0000313" key="1">
    <source>
        <dbReference type="EMBL" id="AKV03992.1"/>
    </source>
</evidence>
<protein>
    <submittedName>
        <fullName evidence="1">Uncharacterized protein</fullName>
    </submittedName>
</protein>